<dbReference type="PANTHER" id="PTHR46545">
    <property type="entry name" value="LEUCINE-RICH REPEAT-CONTAINING PROTEIN 51"/>
    <property type="match status" value="1"/>
</dbReference>
<evidence type="ECO:0000256" key="4">
    <source>
        <dbReference type="ARBA" id="ARBA00022614"/>
    </source>
</evidence>
<keyword evidence="4" id="KW-0433">Leucine-rich repeat</keyword>
<dbReference type="AlphaFoldDB" id="A0A4Z1T1W4"/>
<dbReference type="GO" id="GO:1990904">
    <property type="term" value="C:ribonucleoprotein complex"/>
    <property type="evidence" value="ECO:0007669"/>
    <property type="project" value="UniProtKB-KW"/>
</dbReference>
<reference evidence="6 7" key="1">
    <citation type="submission" date="2019-05" db="EMBL/GenBank/DDBJ databases">
        <title>The compact genome of Giardia muris reveals important steps in the evolution of intestinal protozoan parasites.</title>
        <authorList>
            <person name="Xu F."/>
            <person name="Jimenez-Gonzalez A."/>
            <person name="Einarsson E."/>
            <person name="Astvaldsson A."/>
            <person name="Peirasmaki D."/>
            <person name="Eckmann L."/>
            <person name="Andersson J.O."/>
            <person name="Svard S.G."/>
            <person name="Jerlstrom-Hultqvist J."/>
        </authorList>
    </citation>
    <scope>NUCLEOTIDE SEQUENCE [LARGE SCALE GENOMIC DNA]</scope>
    <source>
        <strain evidence="6 7">Roberts-Thomson</strain>
    </source>
</reference>
<dbReference type="EMBL" id="VDLU01000005">
    <property type="protein sequence ID" value="TNJ26381.1"/>
    <property type="molecule type" value="Genomic_DNA"/>
</dbReference>
<keyword evidence="3" id="KW-0963">Cytoplasm</keyword>
<dbReference type="Pfam" id="PF14580">
    <property type="entry name" value="LRR_9"/>
    <property type="match status" value="1"/>
</dbReference>
<evidence type="ECO:0000313" key="6">
    <source>
        <dbReference type="EMBL" id="TNJ26381.1"/>
    </source>
</evidence>
<dbReference type="InterPro" id="IPR032675">
    <property type="entry name" value="LRR_dom_sf"/>
</dbReference>
<evidence type="ECO:0000256" key="2">
    <source>
        <dbReference type="ARBA" id="ARBA00014223"/>
    </source>
</evidence>
<evidence type="ECO:0000313" key="7">
    <source>
        <dbReference type="Proteomes" id="UP000315496"/>
    </source>
</evidence>
<dbReference type="SUPFAM" id="SSF52058">
    <property type="entry name" value="L domain-like"/>
    <property type="match status" value="1"/>
</dbReference>
<dbReference type="Gene3D" id="3.80.10.10">
    <property type="entry name" value="Ribonuclease Inhibitor"/>
    <property type="match status" value="1"/>
</dbReference>
<dbReference type="Proteomes" id="UP000315496">
    <property type="component" value="Chromosome 5"/>
</dbReference>
<keyword evidence="7" id="KW-1185">Reference proteome</keyword>
<accession>A0A4Z1T1W4</accession>
<comment type="subcellular location">
    <subcellularLocation>
        <location evidence="1">Cytoplasm</location>
    </subcellularLocation>
</comment>
<protein>
    <recommendedName>
        <fullName evidence="2">Leucine-rich repeat-containing protein 51</fullName>
    </recommendedName>
</protein>
<dbReference type="PANTHER" id="PTHR46545:SF1">
    <property type="entry name" value="LEUCINE-RICH REPEAT-CONTAINING PROTEIN 51"/>
    <property type="match status" value="1"/>
</dbReference>
<sequence length="187" mass="20978">MLEIVDFSNFDVRSPSELLPEDSNCHKRKPVQAEGLKPPRPTDQGLRLASCELNTLSGLKELVDSALWYPRRLKLLDLSVNKLTSVEELVAFPELQLLYLEGNSLATVQTLLPLTKLEHLTSLSIHGNPLVSQKHFRPWIIATLPQLTRLDNIPITRKERENASQLIKLGAIPMARGTKPESDSSKK</sequence>
<dbReference type="VEuPathDB" id="GiardiaDB:GMRT_13413"/>
<dbReference type="GO" id="GO:0005737">
    <property type="term" value="C:cytoplasm"/>
    <property type="evidence" value="ECO:0007669"/>
    <property type="project" value="UniProtKB-SubCell"/>
</dbReference>
<dbReference type="InterPro" id="IPR001611">
    <property type="entry name" value="Leu-rich_rpt"/>
</dbReference>
<gene>
    <name evidence="6" type="ORF">GMRT_13413</name>
</gene>
<organism evidence="6 7">
    <name type="scientific">Giardia muris</name>
    <dbReference type="NCBI Taxonomy" id="5742"/>
    <lineage>
        <taxon>Eukaryota</taxon>
        <taxon>Metamonada</taxon>
        <taxon>Diplomonadida</taxon>
        <taxon>Hexamitidae</taxon>
        <taxon>Giardiinae</taxon>
        <taxon>Giardia</taxon>
    </lineage>
</organism>
<name>A0A4Z1T1W4_GIAMU</name>
<proteinExistence type="predicted"/>
<evidence type="ECO:0000256" key="1">
    <source>
        <dbReference type="ARBA" id="ARBA00004496"/>
    </source>
</evidence>
<keyword evidence="6" id="KW-0687">Ribonucleoprotein</keyword>
<evidence type="ECO:0000256" key="5">
    <source>
        <dbReference type="ARBA" id="ARBA00022737"/>
    </source>
</evidence>
<evidence type="ECO:0000256" key="3">
    <source>
        <dbReference type="ARBA" id="ARBA00022490"/>
    </source>
</evidence>
<keyword evidence="5" id="KW-0677">Repeat</keyword>
<dbReference type="PROSITE" id="PS51450">
    <property type="entry name" value="LRR"/>
    <property type="match status" value="1"/>
</dbReference>
<comment type="caution">
    <text evidence="6">The sequence shown here is derived from an EMBL/GenBank/DDBJ whole genome shotgun (WGS) entry which is preliminary data.</text>
</comment>
<dbReference type="OrthoDB" id="676979at2759"/>